<dbReference type="Gene3D" id="3.20.20.10">
    <property type="entry name" value="Alanine racemase"/>
    <property type="match status" value="1"/>
</dbReference>
<dbReference type="InterPro" id="IPR002433">
    <property type="entry name" value="Orn_de-COase"/>
</dbReference>
<evidence type="ECO:0000256" key="2">
    <source>
        <dbReference type="ARBA" id="ARBA00022898"/>
    </source>
</evidence>
<dbReference type="PRINTS" id="PR01182">
    <property type="entry name" value="ORNDCRBXLASE"/>
</dbReference>
<feature type="domain" description="Orn/DAP/Arg decarboxylase 2 N-terminal" evidence="4">
    <location>
        <begin position="45"/>
        <end position="281"/>
    </location>
</feature>
<protein>
    <submittedName>
        <fullName evidence="5">Diaminopimelate decarboxylase (DAP decarboxylase) (DAPDC)</fullName>
    </submittedName>
</protein>
<evidence type="ECO:0000256" key="1">
    <source>
        <dbReference type="ARBA" id="ARBA00001933"/>
    </source>
</evidence>
<dbReference type="SUPFAM" id="SSF50621">
    <property type="entry name" value="Alanine racemase C-terminal domain-like"/>
    <property type="match status" value="1"/>
</dbReference>
<proteinExistence type="predicted"/>
<dbReference type="PANTHER" id="PTHR43727">
    <property type="entry name" value="DIAMINOPIMELATE DECARBOXYLASE"/>
    <property type="match status" value="1"/>
</dbReference>
<name>A0ABP0NK86_9DINO</name>
<dbReference type="InterPro" id="IPR022643">
    <property type="entry name" value="De-COase2_C"/>
</dbReference>
<dbReference type="InterPro" id="IPR022657">
    <property type="entry name" value="De-COase2_CS"/>
</dbReference>
<dbReference type="PROSITE" id="PS00879">
    <property type="entry name" value="ODR_DC_2_2"/>
    <property type="match status" value="1"/>
</dbReference>
<dbReference type="InterPro" id="IPR022644">
    <property type="entry name" value="De-COase2_N"/>
</dbReference>
<feature type="non-terminal residue" evidence="5">
    <location>
        <position position="1"/>
    </location>
</feature>
<keyword evidence="2" id="KW-0663">Pyridoxal phosphate</keyword>
<dbReference type="SUPFAM" id="SSF51419">
    <property type="entry name" value="PLP-binding barrel"/>
    <property type="match status" value="1"/>
</dbReference>
<dbReference type="EMBL" id="CAXAMM010028468">
    <property type="protein sequence ID" value="CAK9062874.1"/>
    <property type="molecule type" value="Genomic_DNA"/>
</dbReference>
<gene>
    <name evidence="5" type="ORF">SCF082_LOCUS32672</name>
</gene>
<sequence length="435" mass="47290">GAALDLEALERAVDDKPLAMLYDAAKWEENLAELRDKAFAGEHFVHACAVKTNPLEWFLRRAKELGHGAECASISEVKHALDLGFEPGKVVFDSPCKTVAEIRFALARGVHLNMDNLQELERVRAIVAQLGPNMQSKTLGIRVNPLVGAGTIAAFSVSTGKSKFGVPLPREGADRELLLDTVVKHNWINCVHVHTGSGGMGLEQLVSGVETAVRFALQVNERAGTKQIRTIDMGGGLGVDYKTTETLLSDFQGYADALRARVPEIFDTTVFDRVVTEFGAAVQCKFAILASRVEYTKSYDGGRIALIHAGSDVFMRACYCPETFIHHRVLTFDAKGFAKDASDPDSLVPHDIAGPLCFAGDVVVHDVRVPPLEVDDIVVLTDVGGNSLSIRTTHCSRQSPPVYVFHVKDDGSVDFDLVQATQPVADTLLPWRCPS</sequence>
<dbReference type="Pfam" id="PF02784">
    <property type="entry name" value="Orn_Arg_deC_N"/>
    <property type="match status" value="1"/>
</dbReference>
<accession>A0ABP0NK86</accession>
<feature type="domain" description="Orn/DAP/Arg decarboxylase 2 C-terminal" evidence="3">
    <location>
        <begin position="285"/>
        <end position="384"/>
    </location>
</feature>
<reference evidence="5 6" key="1">
    <citation type="submission" date="2024-02" db="EMBL/GenBank/DDBJ databases">
        <authorList>
            <person name="Chen Y."/>
            <person name="Shah S."/>
            <person name="Dougan E. K."/>
            <person name="Thang M."/>
            <person name="Chan C."/>
        </authorList>
    </citation>
    <scope>NUCLEOTIDE SEQUENCE [LARGE SCALE GENOMIC DNA]</scope>
</reference>
<keyword evidence="6" id="KW-1185">Reference proteome</keyword>
<dbReference type="Proteomes" id="UP001642464">
    <property type="component" value="Unassembled WGS sequence"/>
</dbReference>
<organism evidence="5 6">
    <name type="scientific">Durusdinium trenchii</name>
    <dbReference type="NCBI Taxonomy" id="1381693"/>
    <lineage>
        <taxon>Eukaryota</taxon>
        <taxon>Sar</taxon>
        <taxon>Alveolata</taxon>
        <taxon>Dinophyceae</taxon>
        <taxon>Suessiales</taxon>
        <taxon>Symbiodiniaceae</taxon>
        <taxon>Durusdinium</taxon>
    </lineage>
</organism>
<dbReference type="Gene3D" id="2.40.37.10">
    <property type="entry name" value="Lyase, Ornithine Decarboxylase, Chain A, domain 1"/>
    <property type="match status" value="1"/>
</dbReference>
<dbReference type="InterPro" id="IPR029066">
    <property type="entry name" value="PLP-binding_barrel"/>
</dbReference>
<evidence type="ECO:0000313" key="5">
    <source>
        <dbReference type="EMBL" id="CAK9062874.1"/>
    </source>
</evidence>
<comment type="cofactor">
    <cofactor evidence="1">
        <name>pyridoxal 5'-phosphate</name>
        <dbReference type="ChEBI" id="CHEBI:597326"/>
    </cofactor>
</comment>
<evidence type="ECO:0000259" key="3">
    <source>
        <dbReference type="Pfam" id="PF00278"/>
    </source>
</evidence>
<evidence type="ECO:0000313" key="6">
    <source>
        <dbReference type="Proteomes" id="UP001642464"/>
    </source>
</evidence>
<dbReference type="PANTHER" id="PTHR43727:SF3">
    <property type="entry name" value="GROUP IV DECARBOXYLASE"/>
    <property type="match status" value="1"/>
</dbReference>
<comment type="caution">
    <text evidence="5">The sequence shown here is derived from an EMBL/GenBank/DDBJ whole genome shotgun (WGS) entry which is preliminary data.</text>
</comment>
<dbReference type="InterPro" id="IPR009006">
    <property type="entry name" value="Ala_racemase/Decarboxylase_C"/>
</dbReference>
<dbReference type="Pfam" id="PF00278">
    <property type="entry name" value="Orn_DAP_Arg_deC"/>
    <property type="match status" value="1"/>
</dbReference>
<evidence type="ECO:0000259" key="4">
    <source>
        <dbReference type="Pfam" id="PF02784"/>
    </source>
</evidence>